<dbReference type="InterPro" id="IPR024764">
    <property type="entry name" value="TFIIIC_Znf"/>
</dbReference>
<organism evidence="4 5">
    <name type="scientific">Pseudallescheria apiosperma</name>
    <name type="common">Scedosporium apiospermum</name>
    <dbReference type="NCBI Taxonomy" id="563466"/>
    <lineage>
        <taxon>Eukaryota</taxon>
        <taxon>Fungi</taxon>
        <taxon>Dikarya</taxon>
        <taxon>Ascomycota</taxon>
        <taxon>Pezizomycotina</taxon>
        <taxon>Sordariomycetes</taxon>
        <taxon>Hypocreomycetidae</taxon>
        <taxon>Microascales</taxon>
        <taxon>Microascaceae</taxon>
        <taxon>Scedosporium</taxon>
    </lineage>
</organism>
<keyword evidence="5" id="KW-1185">Reference proteome</keyword>
<evidence type="ECO:0000259" key="3">
    <source>
        <dbReference type="Pfam" id="PF12660"/>
    </source>
</evidence>
<evidence type="ECO:0000313" key="4">
    <source>
        <dbReference type="EMBL" id="KEZ40536.1"/>
    </source>
</evidence>
<dbReference type="Pfam" id="PF12660">
    <property type="entry name" value="zf-TFIIIC"/>
    <property type="match status" value="1"/>
</dbReference>
<dbReference type="GeneID" id="27727516"/>
<reference evidence="4 5" key="1">
    <citation type="journal article" date="2014" name="Genome Announc.">
        <title>Draft genome sequence of the pathogenic fungus Scedosporium apiospermum.</title>
        <authorList>
            <person name="Vandeputte P."/>
            <person name="Ghamrawi S."/>
            <person name="Rechenmann M."/>
            <person name="Iltis A."/>
            <person name="Giraud S."/>
            <person name="Fleury M."/>
            <person name="Thornton C."/>
            <person name="Delhaes L."/>
            <person name="Meyer W."/>
            <person name="Papon N."/>
            <person name="Bouchara J.P."/>
        </authorList>
    </citation>
    <scope>NUCLEOTIDE SEQUENCE [LARGE SCALE GENOMIC DNA]</scope>
    <source>
        <strain evidence="4 5">IHEM 14462</strain>
    </source>
</reference>
<dbReference type="AlphaFoldDB" id="A0A084FZM4"/>
<feature type="compositionally biased region" description="Polar residues" evidence="1">
    <location>
        <begin position="597"/>
        <end position="609"/>
    </location>
</feature>
<dbReference type="RefSeq" id="XP_016640335.1">
    <property type="nucleotide sequence ID" value="XM_016790072.1"/>
</dbReference>
<evidence type="ECO:0000313" key="5">
    <source>
        <dbReference type="Proteomes" id="UP000028545"/>
    </source>
</evidence>
<evidence type="ECO:0008006" key="6">
    <source>
        <dbReference type="Google" id="ProtNLM"/>
    </source>
</evidence>
<dbReference type="InterPro" id="IPR024761">
    <property type="entry name" value="TFIIIC_delta_N"/>
</dbReference>
<feature type="region of interest" description="Disordered" evidence="1">
    <location>
        <begin position="51"/>
        <end position="75"/>
    </location>
</feature>
<dbReference type="VEuPathDB" id="FungiDB:SAPIO_CDS8444"/>
<dbReference type="HOGENOM" id="CLU_006811_1_0_1"/>
<feature type="domain" description="Transcription factor IIIC putative zinc-finger" evidence="3">
    <location>
        <begin position="652"/>
        <end position="735"/>
    </location>
</feature>
<protein>
    <recommendedName>
        <fullName evidence="6">Transcription factor IIIC 90kDa subunit N-terminal domain-containing protein</fullName>
    </recommendedName>
</protein>
<name>A0A084FZM4_PSEDA</name>
<dbReference type="Proteomes" id="UP000028545">
    <property type="component" value="Unassembled WGS sequence"/>
</dbReference>
<gene>
    <name evidence="4" type="ORF">SAPIO_CDS8444</name>
</gene>
<sequence>MSKSKIPPLIPLRVGSRLSATHSLAWSCDGELAVAGDDSLHIYLPHFRNEGVHGDGSDADEEGEEGGAEPAEDKPWFLRLSPMGKPQYSTVPLRLLIPQVTDPRINRKLLAKKGAVIHYKEEDDDFMGAGVGVVTGVGSALNQVVSLQWSPMGVGPNLRPVITVLLTKGYLLTHGEVLDRKTALMDIKARDFRFWKLLWGVGATIPLADASSPTGFSASGDKITAFSWSQAVEIGRCLLAYKTDGEELVVEAVQYLENVTEENTNNEGDPAWKIDEIVRVGIPGPHDKLSVHDPDYTSAGSGFSIKWSPWSVAEDGSRISAISYLAPHYVGFRRVTLQPGWERGKLPKLELSENDILGICTHLSTDAFTEWEDTVWDAKGTKICRGVVVTPFVPKPFELDLLGQAPVRPQHHPVACKSLYPTDRGVDNLNPISGLVVNLRSSPSTTPTENPVPAYALTRLSATSTNTNWFQYRNSSSDFAVPTWVTTLRKLVNASLPESTSQYLIDSESDSDSTHSLPSSFGEESEEEEVKIEIPDEATVKPQRARIWGLAHSPGASTTAVLYSKHSTLIPDRACKSRVAFDTPTLSTSRPSTPQTLNGNGNNTAQRTTPLTSAEGRAWEWMYSGGPPVPGFSSEAEPKLAGVFSEAIEALECPLCTKQLEVSGSDFICTAGHMFSRCVTSGLPILAPATFRLCGLCGQPNMLIEELLRIAAEHGLSSDVVASVSKDVCNGCGGKYIV</sequence>
<dbReference type="OMA" id="VWEWMYG"/>
<dbReference type="KEGG" id="sapo:SAPIO_CDS8444"/>
<feature type="region of interest" description="Disordered" evidence="1">
    <location>
        <begin position="582"/>
        <end position="609"/>
    </location>
</feature>
<evidence type="ECO:0000256" key="1">
    <source>
        <dbReference type="SAM" id="MobiDB-lite"/>
    </source>
</evidence>
<feature type="domain" description="Transcription factor IIIC 90kDa subunit N-terminal" evidence="2">
    <location>
        <begin position="26"/>
        <end position="568"/>
    </location>
</feature>
<proteinExistence type="predicted"/>
<feature type="compositionally biased region" description="Acidic residues" evidence="1">
    <location>
        <begin position="57"/>
        <end position="67"/>
    </location>
</feature>
<feature type="region of interest" description="Disordered" evidence="1">
    <location>
        <begin position="503"/>
        <end position="537"/>
    </location>
</feature>
<dbReference type="Pfam" id="PF12657">
    <property type="entry name" value="TFIIIC_delta"/>
    <property type="match status" value="1"/>
</dbReference>
<dbReference type="EMBL" id="JOWA01000121">
    <property type="protein sequence ID" value="KEZ40536.1"/>
    <property type="molecule type" value="Genomic_DNA"/>
</dbReference>
<feature type="compositionally biased region" description="Low complexity" evidence="1">
    <location>
        <begin position="583"/>
        <end position="596"/>
    </location>
</feature>
<comment type="caution">
    <text evidence="4">The sequence shown here is derived from an EMBL/GenBank/DDBJ whole genome shotgun (WGS) entry which is preliminary data.</text>
</comment>
<evidence type="ECO:0000259" key="2">
    <source>
        <dbReference type="Pfam" id="PF12657"/>
    </source>
</evidence>
<accession>A0A084FZM4</accession>
<dbReference type="OrthoDB" id="192611at2759"/>